<dbReference type="SUPFAM" id="SSF51735">
    <property type="entry name" value="NAD(P)-binding Rossmann-fold domains"/>
    <property type="match status" value="1"/>
</dbReference>
<evidence type="ECO:0000313" key="5">
    <source>
        <dbReference type="EMBL" id="RVX73341.1"/>
    </source>
</evidence>
<comment type="caution">
    <text evidence="5">The sequence shown here is derived from an EMBL/GenBank/DDBJ whole genome shotgun (WGS) entry which is preliminary data.</text>
</comment>
<comment type="similarity">
    <text evidence="1 3">Belongs to the short-chain dehydrogenases/reductases (SDR) family.</text>
</comment>
<gene>
    <name evidence="5" type="ORF">B0A52_02983</name>
</gene>
<reference evidence="5 6" key="1">
    <citation type="submission" date="2017-03" db="EMBL/GenBank/DDBJ databases">
        <title>Genomes of endolithic fungi from Antarctica.</title>
        <authorList>
            <person name="Coleine C."/>
            <person name="Masonjones S."/>
            <person name="Stajich J.E."/>
        </authorList>
    </citation>
    <scope>NUCLEOTIDE SEQUENCE [LARGE SCALE GENOMIC DNA]</scope>
    <source>
        <strain evidence="5 6">CCFEE 6314</strain>
    </source>
</reference>
<proteinExistence type="inferred from homology"/>
<dbReference type="SMART" id="SM00822">
    <property type="entry name" value="PKS_KR"/>
    <property type="match status" value="1"/>
</dbReference>
<accession>A0A438NCG4</accession>
<keyword evidence="2" id="KW-0560">Oxidoreductase</keyword>
<protein>
    <recommendedName>
        <fullName evidence="4">Ketoreductase domain-containing protein</fullName>
    </recommendedName>
</protein>
<evidence type="ECO:0000256" key="1">
    <source>
        <dbReference type="ARBA" id="ARBA00006484"/>
    </source>
</evidence>
<feature type="domain" description="Ketoreductase" evidence="4">
    <location>
        <begin position="5"/>
        <end position="184"/>
    </location>
</feature>
<dbReference type="EMBL" id="NAJM01000008">
    <property type="protein sequence ID" value="RVX73341.1"/>
    <property type="molecule type" value="Genomic_DNA"/>
</dbReference>
<name>A0A438NCG4_EXOME</name>
<dbReference type="PRINTS" id="PR00081">
    <property type="entry name" value="GDHRDH"/>
</dbReference>
<dbReference type="PANTHER" id="PTHR43976:SF16">
    <property type="entry name" value="SHORT-CHAIN DEHYDROGENASE_REDUCTASE FAMILY PROTEIN"/>
    <property type="match status" value="1"/>
</dbReference>
<dbReference type="GO" id="GO:0016491">
    <property type="term" value="F:oxidoreductase activity"/>
    <property type="evidence" value="ECO:0007669"/>
    <property type="project" value="UniProtKB-KW"/>
</dbReference>
<dbReference type="InterPro" id="IPR036291">
    <property type="entry name" value="NAD(P)-bd_dom_sf"/>
</dbReference>
<dbReference type="Proteomes" id="UP000288859">
    <property type="component" value="Unassembled WGS sequence"/>
</dbReference>
<evidence type="ECO:0000256" key="2">
    <source>
        <dbReference type="ARBA" id="ARBA00023002"/>
    </source>
</evidence>
<organism evidence="5 6">
    <name type="scientific">Exophiala mesophila</name>
    <name type="common">Black yeast-like fungus</name>
    <dbReference type="NCBI Taxonomy" id="212818"/>
    <lineage>
        <taxon>Eukaryota</taxon>
        <taxon>Fungi</taxon>
        <taxon>Dikarya</taxon>
        <taxon>Ascomycota</taxon>
        <taxon>Pezizomycotina</taxon>
        <taxon>Eurotiomycetes</taxon>
        <taxon>Chaetothyriomycetidae</taxon>
        <taxon>Chaetothyriales</taxon>
        <taxon>Herpotrichiellaceae</taxon>
        <taxon>Exophiala</taxon>
    </lineage>
</organism>
<dbReference type="AlphaFoldDB" id="A0A438NCG4"/>
<evidence type="ECO:0000256" key="3">
    <source>
        <dbReference type="RuleBase" id="RU000363"/>
    </source>
</evidence>
<dbReference type="InterPro" id="IPR002347">
    <property type="entry name" value="SDR_fam"/>
</dbReference>
<evidence type="ECO:0000259" key="4">
    <source>
        <dbReference type="SMART" id="SM00822"/>
    </source>
</evidence>
<dbReference type="PRINTS" id="PR00080">
    <property type="entry name" value="SDRFAMILY"/>
</dbReference>
<dbReference type="Pfam" id="PF00106">
    <property type="entry name" value="adh_short"/>
    <property type="match status" value="1"/>
</dbReference>
<dbReference type="InterPro" id="IPR051911">
    <property type="entry name" value="SDR_oxidoreductase"/>
</dbReference>
<dbReference type="Gene3D" id="3.40.50.720">
    <property type="entry name" value="NAD(P)-binding Rossmann-like Domain"/>
    <property type="match status" value="1"/>
</dbReference>
<dbReference type="PANTHER" id="PTHR43976">
    <property type="entry name" value="SHORT CHAIN DEHYDROGENASE"/>
    <property type="match status" value="1"/>
</dbReference>
<dbReference type="CDD" id="cd05374">
    <property type="entry name" value="17beta-HSD-like_SDR_c"/>
    <property type="match status" value="1"/>
</dbReference>
<dbReference type="VEuPathDB" id="FungiDB:PV10_02701"/>
<evidence type="ECO:0000313" key="6">
    <source>
        <dbReference type="Proteomes" id="UP000288859"/>
    </source>
</evidence>
<sequence length="283" mass="30222">MSTPKVWFITGTSTGFGKQLTLTALARGDKVVATARNVDKLKELKEAGADTLSLDVTAPLDQIKQVAETAFKLYGRIDYLINNAGYVQSGGIEELTPEDIQAQFDTNVFGLLNVTKAIVPYMRAARSGAIANISSIGAWSGMGGGGAYCASKWAVSAFSESLTHELAEFGIKVVCVEPGYFRSNLLHTGNKGVKKNVIPDYDGDTAVRQGEALLESANNNQPGDVKKGSKVIIDVLTGATGKDIPIRIPLGPDSYDFIKGKCEGTIKLLDEWKDLTSSTNIDP</sequence>
<dbReference type="InterPro" id="IPR057326">
    <property type="entry name" value="KR_dom"/>
</dbReference>
<dbReference type="OrthoDB" id="1274115at2759"/>